<dbReference type="STRING" id="1088818.A0A2I0BFL5"/>
<feature type="compositionally biased region" description="Basic and acidic residues" evidence="11">
    <location>
        <begin position="472"/>
        <end position="487"/>
    </location>
</feature>
<dbReference type="FunFam" id="3.30.200.20:FF:000060">
    <property type="entry name" value="Serine/threonine-protein kinase isoform 1"/>
    <property type="match status" value="1"/>
</dbReference>
<keyword evidence="6 13" id="KW-0418">Kinase</keyword>
<evidence type="ECO:0000256" key="8">
    <source>
        <dbReference type="ARBA" id="ARBA00047899"/>
    </source>
</evidence>
<comment type="catalytic activity">
    <reaction evidence="9">
        <text>L-seryl-[protein] + ATP = O-phospho-L-seryl-[protein] + ADP + H(+)</text>
        <dbReference type="Rhea" id="RHEA:17989"/>
        <dbReference type="Rhea" id="RHEA-COMP:9863"/>
        <dbReference type="Rhea" id="RHEA-COMP:11604"/>
        <dbReference type="ChEBI" id="CHEBI:15378"/>
        <dbReference type="ChEBI" id="CHEBI:29999"/>
        <dbReference type="ChEBI" id="CHEBI:30616"/>
        <dbReference type="ChEBI" id="CHEBI:83421"/>
        <dbReference type="ChEBI" id="CHEBI:456216"/>
        <dbReference type="EC" id="2.7.11.1"/>
    </reaction>
</comment>
<dbReference type="AlphaFoldDB" id="A0A2I0BFL5"/>
<comment type="catalytic activity">
    <reaction evidence="8">
        <text>L-threonyl-[protein] + ATP = O-phospho-L-threonyl-[protein] + ADP + H(+)</text>
        <dbReference type="Rhea" id="RHEA:46608"/>
        <dbReference type="Rhea" id="RHEA-COMP:11060"/>
        <dbReference type="Rhea" id="RHEA-COMP:11605"/>
        <dbReference type="ChEBI" id="CHEBI:15378"/>
        <dbReference type="ChEBI" id="CHEBI:30013"/>
        <dbReference type="ChEBI" id="CHEBI:30616"/>
        <dbReference type="ChEBI" id="CHEBI:61977"/>
        <dbReference type="ChEBI" id="CHEBI:456216"/>
        <dbReference type="EC" id="2.7.11.1"/>
    </reaction>
</comment>
<evidence type="ECO:0000256" key="6">
    <source>
        <dbReference type="ARBA" id="ARBA00022777"/>
    </source>
</evidence>
<dbReference type="InterPro" id="IPR050167">
    <property type="entry name" value="Ser_Thr_protein_kinase"/>
</dbReference>
<dbReference type="Pfam" id="PF07714">
    <property type="entry name" value="PK_Tyr_Ser-Thr"/>
    <property type="match status" value="1"/>
</dbReference>
<dbReference type="InterPro" id="IPR001245">
    <property type="entry name" value="Ser-Thr/Tyr_kinase_cat_dom"/>
</dbReference>
<evidence type="ECO:0000256" key="2">
    <source>
        <dbReference type="ARBA" id="ARBA00012513"/>
    </source>
</evidence>
<feature type="compositionally biased region" description="Polar residues" evidence="11">
    <location>
        <begin position="448"/>
        <end position="469"/>
    </location>
</feature>
<evidence type="ECO:0000256" key="9">
    <source>
        <dbReference type="ARBA" id="ARBA00048679"/>
    </source>
</evidence>
<evidence type="ECO:0000259" key="12">
    <source>
        <dbReference type="PROSITE" id="PS50011"/>
    </source>
</evidence>
<keyword evidence="5 10" id="KW-0547">Nucleotide-binding</keyword>
<feature type="region of interest" description="Disordered" evidence="11">
    <location>
        <begin position="1"/>
        <end position="20"/>
    </location>
</feature>
<evidence type="ECO:0000313" key="13">
    <source>
        <dbReference type="EMBL" id="PKA66564.1"/>
    </source>
</evidence>
<feature type="compositionally biased region" description="Basic and acidic residues" evidence="11">
    <location>
        <begin position="415"/>
        <end position="424"/>
    </location>
</feature>
<dbReference type="OrthoDB" id="339325at2759"/>
<dbReference type="SUPFAM" id="SSF56112">
    <property type="entry name" value="Protein kinase-like (PK-like)"/>
    <property type="match status" value="1"/>
</dbReference>
<dbReference type="InterPro" id="IPR017441">
    <property type="entry name" value="Protein_kinase_ATP_BS"/>
</dbReference>
<dbReference type="SMART" id="SM00220">
    <property type="entry name" value="S_TKc"/>
    <property type="match status" value="1"/>
</dbReference>
<evidence type="ECO:0000256" key="4">
    <source>
        <dbReference type="ARBA" id="ARBA00022679"/>
    </source>
</evidence>
<evidence type="ECO:0000256" key="3">
    <source>
        <dbReference type="ARBA" id="ARBA00022527"/>
    </source>
</evidence>
<evidence type="ECO:0000256" key="11">
    <source>
        <dbReference type="SAM" id="MobiDB-lite"/>
    </source>
</evidence>
<dbReference type="PROSITE" id="PS00107">
    <property type="entry name" value="PROTEIN_KINASE_ATP"/>
    <property type="match status" value="1"/>
</dbReference>
<dbReference type="PROSITE" id="PS00108">
    <property type="entry name" value="PROTEIN_KINASE_ST"/>
    <property type="match status" value="1"/>
</dbReference>
<dbReference type="InterPro" id="IPR000719">
    <property type="entry name" value="Prot_kinase_dom"/>
</dbReference>
<name>A0A2I0BFL5_9ASPA</name>
<dbReference type="Pfam" id="PF14381">
    <property type="entry name" value="EDR1_CTR1_ARMC3_pept"/>
    <property type="match status" value="1"/>
</dbReference>
<dbReference type="GO" id="GO:0005524">
    <property type="term" value="F:ATP binding"/>
    <property type="evidence" value="ECO:0007669"/>
    <property type="project" value="UniProtKB-UniRule"/>
</dbReference>
<dbReference type="CDD" id="cd13999">
    <property type="entry name" value="STKc_MAP3K-like"/>
    <property type="match status" value="1"/>
</dbReference>
<feature type="region of interest" description="Disordered" evidence="11">
    <location>
        <begin position="413"/>
        <end position="487"/>
    </location>
</feature>
<dbReference type="PANTHER" id="PTHR23257:SF821">
    <property type="entry name" value="ATP BINDING PROTEIN"/>
    <property type="match status" value="1"/>
</dbReference>
<keyword evidence="3" id="KW-0723">Serine/threonine-protein kinase</keyword>
<keyword evidence="14" id="KW-1185">Reference proteome</keyword>
<keyword evidence="4 13" id="KW-0808">Transferase</keyword>
<dbReference type="PANTHER" id="PTHR23257">
    <property type="entry name" value="SERINE-THREONINE PROTEIN KINASE"/>
    <property type="match status" value="1"/>
</dbReference>
<evidence type="ECO:0000313" key="14">
    <source>
        <dbReference type="Proteomes" id="UP000236161"/>
    </source>
</evidence>
<feature type="compositionally biased region" description="Basic and acidic residues" evidence="11">
    <location>
        <begin position="432"/>
        <end position="442"/>
    </location>
</feature>
<sequence length="780" mass="86578">MDLSNLKMEETPSDSGNPGSGSSYCNWWPSDFVEKFQSVSLVQREENFNNSGSACSNEKVEHLSQNASQTLWSSGTLSCPIPNGFYSVSPDKKLKDIFDTIPTADDLLALGADGLKADIILVDTEKDKKLSMLKQLCAALVKGLNTNPALLIKKIAGLVFDFYKRPNPELSPAKAAVEDMYHLIENKGIQLLGQIRHGSCRPRAILFKVLADSVGLESKLLVGLSTEGGLECADSYKHMSVVVLLNSVELLVDLMRFPGQLIPFSTKAIVISHISAAGESDSAENDSCDSPLEPNSPLCGLPDRLDGEGASHSEPNIANAFWRRSRRKAVAEQQRTASSSPEHPLSKARGRSMLGGDRQSLRDYSDSTAGSRSDGASASEVRRIRRRSISITPEIGDDIVRAVRAMNETLKQNRLLRDHGDEHPGSSSVKENFGDSTKHDDLPGSISDAPSGSLRKQMNSTQKAISLPSSPHDFRGQKSERVESSHFRGTDDFESTWNRVLQSASFLNKTLLPYGEWQIDFSELTVGTRVGIGFFGEVFRGIWNGTDVAIKVFLEQDLTTENMEDFCNEISILSRLRHPNVILFLGACMKPPHLSMVTEYMEMGSLYYLIHMSGQKKKLSWRRRLKMLRDICRGLMCIHRMNIVHRDLKSANCLVNKHWTVKICDFGLSRIMTEVPMRDNSSAGTPEWMAPELIRNEPFTVKCDIFSLGVIMWELCTLGRPWEGVPAVQVVYAVANEGTRLEIPEGPLGKLIADCWAEPSERPNCQEILTRLLDCEYTLC</sequence>
<dbReference type="InterPro" id="IPR008271">
    <property type="entry name" value="Ser/Thr_kinase_AS"/>
</dbReference>
<accession>A0A2I0BFL5</accession>
<proteinExistence type="inferred from homology"/>
<dbReference type="PRINTS" id="PR00109">
    <property type="entry name" value="TYRKINASE"/>
</dbReference>
<feature type="region of interest" description="Disordered" evidence="11">
    <location>
        <begin position="280"/>
        <end position="382"/>
    </location>
</feature>
<dbReference type="EMBL" id="KZ451885">
    <property type="protein sequence ID" value="PKA66564.1"/>
    <property type="molecule type" value="Genomic_DNA"/>
</dbReference>
<reference evidence="13 14" key="1">
    <citation type="journal article" date="2017" name="Nature">
        <title>The Apostasia genome and the evolution of orchids.</title>
        <authorList>
            <person name="Zhang G.Q."/>
            <person name="Liu K.W."/>
            <person name="Li Z."/>
            <person name="Lohaus R."/>
            <person name="Hsiao Y.Y."/>
            <person name="Niu S.C."/>
            <person name="Wang J.Y."/>
            <person name="Lin Y.C."/>
            <person name="Xu Q."/>
            <person name="Chen L.J."/>
            <person name="Yoshida K."/>
            <person name="Fujiwara S."/>
            <person name="Wang Z.W."/>
            <person name="Zhang Y.Q."/>
            <person name="Mitsuda N."/>
            <person name="Wang M."/>
            <person name="Liu G.H."/>
            <person name="Pecoraro L."/>
            <person name="Huang H.X."/>
            <person name="Xiao X.J."/>
            <person name="Lin M."/>
            <person name="Wu X.Y."/>
            <person name="Wu W.L."/>
            <person name="Chen Y.Y."/>
            <person name="Chang S.B."/>
            <person name="Sakamoto S."/>
            <person name="Ohme-Takagi M."/>
            <person name="Yagi M."/>
            <person name="Zeng S.J."/>
            <person name="Shen C.Y."/>
            <person name="Yeh C.M."/>
            <person name="Luo Y.B."/>
            <person name="Tsai W.C."/>
            <person name="Van de Peer Y."/>
            <person name="Liu Z.J."/>
        </authorList>
    </citation>
    <scope>NUCLEOTIDE SEQUENCE [LARGE SCALE GENOMIC DNA]</scope>
    <source>
        <strain evidence="14">cv. Shenzhen</strain>
        <tissue evidence="13">Stem</tissue>
    </source>
</reference>
<gene>
    <name evidence="13" type="primary">CTR1</name>
    <name evidence="13" type="ORF">AXF42_Ash003218</name>
</gene>
<dbReference type="GO" id="GO:0007165">
    <property type="term" value="P:signal transduction"/>
    <property type="evidence" value="ECO:0007669"/>
    <property type="project" value="TreeGrafter"/>
</dbReference>
<dbReference type="Gene3D" id="1.10.510.10">
    <property type="entry name" value="Transferase(Phosphotransferase) domain 1"/>
    <property type="match status" value="1"/>
</dbReference>
<dbReference type="InterPro" id="IPR011009">
    <property type="entry name" value="Kinase-like_dom_sf"/>
</dbReference>
<evidence type="ECO:0000256" key="1">
    <source>
        <dbReference type="ARBA" id="ARBA00010507"/>
    </source>
</evidence>
<evidence type="ECO:0000256" key="7">
    <source>
        <dbReference type="ARBA" id="ARBA00022840"/>
    </source>
</evidence>
<evidence type="ECO:0000256" key="10">
    <source>
        <dbReference type="PROSITE-ProRule" id="PRU10141"/>
    </source>
</evidence>
<feature type="compositionally biased region" description="Polar residues" evidence="11">
    <location>
        <begin position="366"/>
        <end position="376"/>
    </location>
</feature>
<comment type="similarity">
    <text evidence="1">Belongs to the protein kinase superfamily. TKL Ser/Thr protein kinase family. RAF subfamily.</text>
</comment>
<protein>
    <recommendedName>
        <fullName evidence="2">non-specific serine/threonine protein kinase</fullName>
        <ecNumber evidence="2">2.7.11.1</ecNumber>
    </recommendedName>
</protein>
<dbReference type="PROSITE" id="PS50011">
    <property type="entry name" value="PROTEIN_KINASE_DOM"/>
    <property type="match status" value="1"/>
</dbReference>
<dbReference type="Proteomes" id="UP000236161">
    <property type="component" value="Unassembled WGS sequence"/>
</dbReference>
<dbReference type="EC" id="2.7.11.1" evidence="2"/>
<dbReference type="Gene3D" id="3.30.200.20">
    <property type="entry name" value="Phosphorylase Kinase, domain 1"/>
    <property type="match status" value="1"/>
</dbReference>
<dbReference type="GO" id="GO:0106310">
    <property type="term" value="F:protein serine kinase activity"/>
    <property type="evidence" value="ECO:0007669"/>
    <property type="project" value="RHEA"/>
</dbReference>
<feature type="binding site" evidence="10">
    <location>
        <position position="551"/>
    </location>
    <ligand>
        <name>ATP</name>
        <dbReference type="ChEBI" id="CHEBI:30616"/>
    </ligand>
</feature>
<evidence type="ECO:0000256" key="5">
    <source>
        <dbReference type="ARBA" id="ARBA00022741"/>
    </source>
</evidence>
<keyword evidence="7 10" id="KW-0067">ATP-binding</keyword>
<dbReference type="InterPro" id="IPR055164">
    <property type="entry name" value="EDR1/CTR1/ARMC3-like_pept-like"/>
</dbReference>
<feature type="domain" description="Protein kinase" evidence="12">
    <location>
        <begin position="524"/>
        <end position="779"/>
    </location>
</feature>
<organism evidence="13 14">
    <name type="scientific">Apostasia shenzhenica</name>
    <dbReference type="NCBI Taxonomy" id="1088818"/>
    <lineage>
        <taxon>Eukaryota</taxon>
        <taxon>Viridiplantae</taxon>
        <taxon>Streptophyta</taxon>
        <taxon>Embryophyta</taxon>
        <taxon>Tracheophyta</taxon>
        <taxon>Spermatophyta</taxon>
        <taxon>Magnoliopsida</taxon>
        <taxon>Liliopsida</taxon>
        <taxon>Asparagales</taxon>
        <taxon>Orchidaceae</taxon>
        <taxon>Apostasioideae</taxon>
        <taxon>Apostasia</taxon>
    </lineage>
</organism>
<dbReference type="GO" id="GO:0004674">
    <property type="term" value="F:protein serine/threonine kinase activity"/>
    <property type="evidence" value="ECO:0007669"/>
    <property type="project" value="UniProtKB-KW"/>
</dbReference>
<dbReference type="GO" id="GO:0005737">
    <property type="term" value="C:cytoplasm"/>
    <property type="evidence" value="ECO:0007669"/>
    <property type="project" value="TreeGrafter"/>
</dbReference>